<dbReference type="Gene3D" id="3.40.50.2300">
    <property type="match status" value="1"/>
</dbReference>
<protein>
    <submittedName>
        <fullName evidence="5">Response regulator</fullName>
    </submittedName>
</protein>
<feature type="coiled-coil region" evidence="3">
    <location>
        <begin position="159"/>
        <end position="186"/>
    </location>
</feature>
<dbReference type="InterPro" id="IPR011006">
    <property type="entry name" value="CheY-like_superfamily"/>
</dbReference>
<evidence type="ECO:0000256" key="3">
    <source>
        <dbReference type="SAM" id="Coils"/>
    </source>
</evidence>
<dbReference type="Proteomes" id="UP000247634">
    <property type="component" value="Chromosome"/>
</dbReference>
<dbReference type="GO" id="GO:0000160">
    <property type="term" value="P:phosphorelay signal transduction system"/>
    <property type="evidence" value="ECO:0007669"/>
    <property type="project" value="InterPro"/>
</dbReference>
<dbReference type="EMBL" id="CP029788">
    <property type="protein sequence ID" value="AWT45861.1"/>
    <property type="molecule type" value="Genomic_DNA"/>
</dbReference>
<keyword evidence="1 2" id="KW-0597">Phosphoprotein</keyword>
<name>A0A2U9P9U7_STRAS</name>
<dbReference type="OrthoDB" id="9812260at2"/>
<evidence type="ECO:0000259" key="4">
    <source>
        <dbReference type="PROSITE" id="PS50110"/>
    </source>
</evidence>
<evidence type="ECO:0000256" key="2">
    <source>
        <dbReference type="PROSITE-ProRule" id="PRU00169"/>
    </source>
</evidence>
<evidence type="ECO:0000313" key="5">
    <source>
        <dbReference type="EMBL" id="AWT45861.1"/>
    </source>
</evidence>
<dbReference type="KEGG" id="sact:DMT42_28630"/>
<organism evidence="5 6">
    <name type="scientific">Streptomyces actuosus</name>
    <dbReference type="NCBI Taxonomy" id="1885"/>
    <lineage>
        <taxon>Bacteria</taxon>
        <taxon>Bacillati</taxon>
        <taxon>Actinomycetota</taxon>
        <taxon>Actinomycetes</taxon>
        <taxon>Kitasatosporales</taxon>
        <taxon>Streptomycetaceae</taxon>
        <taxon>Streptomyces</taxon>
    </lineage>
</organism>
<dbReference type="InterPro" id="IPR050595">
    <property type="entry name" value="Bact_response_regulator"/>
</dbReference>
<reference evidence="5 6" key="1">
    <citation type="submission" date="2018-06" db="EMBL/GenBank/DDBJ databases">
        <title>The complete genome sequence of a nosiheptide producer Streptomyces actuosus ATCC 25421: deducing the ability of producing a new class III lantibiotics.</title>
        <authorList>
            <person name="Liu W."/>
            <person name="Sun F."/>
            <person name="Hu Y."/>
        </authorList>
    </citation>
    <scope>NUCLEOTIDE SEQUENCE [LARGE SCALE GENOMIC DNA]</scope>
    <source>
        <strain evidence="5 6">ATCC 25421</strain>
    </source>
</reference>
<feature type="modified residue" description="4-aspartylphosphate" evidence="2">
    <location>
        <position position="55"/>
    </location>
</feature>
<evidence type="ECO:0000256" key="1">
    <source>
        <dbReference type="ARBA" id="ARBA00022553"/>
    </source>
</evidence>
<dbReference type="SMART" id="SM00448">
    <property type="entry name" value="REC"/>
    <property type="match status" value="1"/>
</dbReference>
<dbReference type="PANTHER" id="PTHR44591:SF3">
    <property type="entry name" value="RESPONSE REGULATORY DOMAIN-CONTAINING PROTEIN"/>
    <property type="match status" value="1"/>
</dbReference>
<dbReference type="PROSITE" id="PS50110">
    <property type="entry name" value="RESPONSE_REGULATORY"/>
    <property type="match status" value="1"/>
</dbReference>
<proteinExistence type="predicted"/>
<dbReference type="InterPro" id="IPR001789">
    <property type="entry name" value="Sig_transdc_resp-reg_receiver"/>
</dbReference>
<keyword evidence="3" id="KW-0175">Coiled coil</keyword>
<feature type="domain" description="Response regulatory" evidence="4">
    <location>
        <begin position="6"/>
        <end position="123"/>
    </location>
</feature>
<sequence length="225" mass="24062">MVQKAKILLVDDRPENLLALEAILSALDQTLVRASSGEEALKALLTDDFAVILLDVQMPGMDGFETAAHIKRRERTRDIPIIFLTAINHGPHHTFRGYAAGAVDYISKPFDPWVLRAKVSVFVELYMKNCQLREQAALLRLQLEGGKGGVGGKESAGLLAELSARLAAVEEQAEALSKQLDDESADAAAVATAAHLERKLTGLRRALDALEPGSGGGGAPVSSQN</sequence>
<accession>A0A2U9P9U7</accession>
<dbReference type="Pfam" id="PF00072">
    <property type="entry name" value="Response_reg"/>
    <property type="match status" value="1"/>
</dbReference>
<gene>
    <name evidence="5" type="ORF">DMT42_28630</name>
</gene>
<dbReference type="AlphaFoldDB" id="A0A2U9P9U7"/>
<evidence type="ECO:0000313" key="6">
    <source>
        <dbReference type="Proteomes" id="UP000247634"/>
    </source>
</evidence>
<dbReference type="RefSeq" id="WP_110631443.1">
    <property type="nucleotide sequence ID" value="NZ_CP029788.1"/>
</dbReference>
<dbReference type="PANTHER" id="PTHR44591">
    <property type="entry name" value="STRESS RESPONSE REGULATOR PROTEIN 1"/>
    <property type="match status" value="1"/>
</dbReference>
<keyword evidence="6" id="KW-1185">Reference proteome</keyword>
<dbReference type="SUPFAM" id="SSF52172">
    <property type="entry name" value="CheY-like"/>
    <property type="match status" value="1"/>
</dbReference>